<evidence type="ECO:0000313" key="3">
    <source>
        <dbReference type="Proteomes" id="UP001152484"/>
    </source>
</evidence>
<feature type="region of interest" description="Disordered" evidence="1">
    <location>
        <begin position="1"/>
        <end position="87"/>
    </location>
</feature>
<dbReference type="AlphaFoldDB" id="A0A9P0ZEF6"/>
<keyword evidence="3" id="KW-1185">Reference proteome</keyword>
<dbReference type="EMBL" id="CAMAPE010000035">
    <property type="protein sequence ID" value="CAH9097662.1"/>
    <property type="molecule type" value="Genomic_DNA"/>
</dbReference>
<evidence type="ECO:0000313" key="2">
    <source>
        <dbReference type="EMBL" id="CAH9097662.1"/>
    </source>
</evidence>
<reference evidence="2" key="1">
    <citation type="submission" date="2022-07" db="EMBL/GenBank/DDBJ databases">
        <authorList>
            <person name="Macas J."/>
            <person name="Novak P."/>
            <person name="Neumann P."/>
        </authorList>
    </citation>
    <scope>NUCLEOTIDE SEQUENCE</scope>
</reference>
<organism evidence="2 3">
    <name type="scientific">Cuscuta europaea</name>
    <name type="common">European dodder</name>
    <dbReference type="NCBI Taxonomy" id="41803"/>
    <lineage>
        <taxon>Eukaryota</taxon>
        <taxon>Viridiplantae</taxon>
        <taxon>Streptophyta</taxon>
        <taxon>Embryophyta</taxon>
        <taxon>Tracheophyta</taxon>
        <taxon>Spermatophyta</taxon>
        <taxon>Magnoliopsida</taxon>
        <taxon>eudicotyledons</taxon>
        <taxon>Gunneridae</taxon>
        <taxon>Pentapetalae</taxon>
        <taxon>asterids</taxon>
        <taxon>lamiids</taxon>
        <taxon>Solanales</taxon>
        <taxon>Convolvulaceae</taxon>
        <taxon>Cuscuteae</taxon>
        <taxon>Cuscuta</taxon>
        <taxon>Cuscuta subgen. Cuscuta</taxon>
    </lineage>
</organism>
<gene>
    <name evidence="2" type="ORF">CEURO_LOCUS13948</name>
</gene>
<name>A0A9P0ZEF6_CUSEU</name>
<accession>A0A9P0ZEF6</accession>
<proteinExistence type="predicted"/>
<comment type="caution">
    <text evidence="2">The sequence shown here is derived from an EMBL/GenBank/DDBJ whole genome shotgun (WGS) entry which is preliminary data.</text>
</comment>
<sequence>MNLHSGELEQQEPPTALGTAPDFRPRLPSSAAKTPTSISHHHTRLLEESAGLVSVVKRRARSRDPASPEVTRAAEVPTNPLPLSSESCDEGRWCFQTISDLSQTWPEQPSPSRRVSGGHRKPLWSRIAATGRPPMPQISPARGDLQLLDLEMLTSQAELDRTSANSDGVRSPL</sequence>
<dbReference type="Proteomes" id="UP001152484">
    <property type="component" value="Unassembled WGS sequence"/>
</dbReference>
<protein>
    <submittedName>
        <fullName evidence="2">Uncharacterized protein</fullName>
    </submittedName>
</protein>
<evidence type="ECO:0000256" key="1">
    <source>
        <dbReference type="SAM" id="MobiDB-lite"/>
    </source>
</evidence>